<feature type="transmembrane region" description="Helical" evidence="4">
    <location>
        <begin position="49"/>
        <end position="67"/>
    </location>
</feature>
<dbReference type="PANTHER" id="PTHR32089">
    <property type="entry name" value="METHYL-ACCEPTING CHEMOTAXIS PROTEIN MCPB"/>
    <property type="match status" value="1"/>
</dbReference>
<dbReference type="SUPFAM" id="SSF58104">
    <property type="entry name" value="Methyl-accepting chemotaxis protein (MCP) signaling domain"/>
    <property type="match status" value="1"/>
</dbReference>
<accession>A0A6H2GV11</accession>
<dbReference type="EMBL" id="CP051428">
    <property type="protein sequence ID" value="QJC51006.1"/>
    <property type="molecule type" value="Genomic_DNA"/>
</dbReference>
<feature type="transmembrane region" description="Helical" evidence="4">
    <location>
        <begin position="174"/>
        <end position="192"/>
    </location>
</feature>
<dbReference type="KEGG" id="palr:HGI30_05145"/>
<dbReference type="Proteomes" id="UP000502136">
    <property type="component" value="Chromosome"/>
</dbReference>
<reference evidence="6 7" key="1">
    <citation type="submission" date="2020-04" db="EMBL/GenBank/DDBJ databases">
        <title>Novel Paenibacillus strain UniB2 isolated from commercial digestive syrup.</title>
        <authorList>
            <person name="Thorat V."/>
            <person name="Kirdat K."/>
            <person name="Tiwarekar B."/>
            <person name="Yadav A."/>
        </authorList>
    </citation>
    <scope>NUCLEOTIDE SEQUENCE [LARGE SCALE GENOMIC DNA]</scope>
    <source>
        <strain evidence="6 7">UniB2</strain>
    </source>
</reference>
<gene>
    <name evidence="6" type="ORF">HGI30_05145</name>
</gene>
<dbReference type="InterPro" id="IPR004089">
    <property type="entry name" value="MCPsignal_dom"/>
</dbReference>
<dbReference type="AlphaFoldDB" id="A0A6H2GV11"/>
<organism evidence="6 7">
    <name type="scientific">Paenibacillus albicereus</name>
    <dbReference type="NCBI Taxonomy" id="2726185"/>
    <lineage>
        <taxon>Bacteria</taxon>
        <taxon>Bacillati</taxon>
        <taxon>Bacillota</taxon>
        <taxon>Bacilli</taxon>
        <taxon>Bacillales</taxon>
        <taxon>Paenibacillaceae</taxon>
        <taxon>Paenibacillus</taxon>
    </lineage>
</organism>
<evidence type="ECO:0000313" key="7">
    <source>
        <dbReference type="Proteomes" id="UP000502136"/>
    </source>
</evidence>
<feature type="transmembrane region" description="Helical" evidence="4">
    <location>
        <begin position="73"/>
        <end position="93"/>
    </location>
</feature>
<name>A0A6H2GV11_9BACL</name>
<keyword evidence="1 2" id="KW-0807">Transducer</keyword>
<feature type="coiled-coil region" evidence="3">
    <location>
        <begin position="480"/>
        <end position="521"/>
    </location>
</feature>
<evidence type="ECO:0000256" key="3">
    <source>
        <dbReference type="SAM" id="Coils"/>
    </source>
</evidence>
<feature type="domain" description="Methyl-accepting transducer" evidence="5">
    <location>
        <begin position="241"/>
        <end position="498"/>
    </location>
</feature>
<feature type="coiled-coil region" evidence="3">
    <location>
        <begin position="312"/>
        <end position="339"/>
    </location>
</feature>
<sequence length="522" mass="56637">MASTSSSINPQHKSTFGRLLQRRPKGAMEQASAAAGTAYTELRKRNQTVLVIVSFNILLMSAMMIGFGASLSFALKMSLPTLVVMTLLWTAHATRVLEKAIPIAVLMLVGYLAATGIQDNPSDPLNALTAFYLMAIGIMYNSRLSLAYGTLSGLFIVLYKYLAFPESDPDGQYHLIYFIFYFVLAAITMICQSEIGRGIFRRALGLQEAAQEQLLKEQERERMTLATVKTLSDSMGRIRENGRENDASFQEMNTAFQELTSGVTTQAETMGEISSRVSESMQQMERMMGTLGSMVGQIEEAGGASAEGARVVGELSRTIEAFRTSMEELQDRFDGLNDTIRGILPFTASIQDIARQTNLLSLNASIEAARAGEHGAGFGVVASEIRKLAMTAGDTADRMTGSLEQAALRTEQSRQAMRENALRMEESLGHVEATSSAFGGIRQSVQSLQSDAARIGEEMDAVSASSGDVEERVSDFAAVVQQSSATLEELLATVETLVRQNTLLQSRIEESEAALRQLSAAG</sequence>
<evidence type="ECO:0000256" key="4">
    <source>
        <dbReference type="SAM" id="Phobius"/>
    </source>
</evidence>
<keyword evidence="7" id="KW-1185">Reference proteome</keyword>
<dbReference type="PROSITE" id="PS50111">
    <property type="entry name" value="CHEMOTAXIS_TRANSDUC_2"/>
    <property type="match status" value="1"/>
</dbReference>
<evidence type="ECO:0000259" key="5">
    <source>
        <dbReference type="PROSITE" id="PS50111"/>
    </source>
</evidence>
<dbReference type="Gene3D" id="1.10.287.950">
    <property type="entry name" value="Methyl-accepting chemotaxis protein"/>
    <property type="match status" value="1"/>
</dbReference>
<keyword evidence="3" id="KW-0175">Coiled coil</keyword>
<evidence type="ECO:0000256" key="2">
    <source>
        <dbReference type="PROSITE-ProRule" id="PRU00284"/>
    </source>
</evidence>
<keyword evidence="4" id="KW-1133">Transmembrane helix</keyword>
<dbReference type="RefSeq" id="WP_168906661.1">
    <property type="nucleotide sequence ID" value="NZ_CP051428.1"/>
</dbReference>
<keyword evidence="4" id="KW-0812">Transmembrane</keyword>
<proteinExistence type="predicted"/>
<dbReference type="GO" id="GO:0007165">
    <property type="term" value="P:signal transduction"/>
    <property type="evidence" value="ECO:0007669"/>
    <property type="project" value="UniProtKB-KW"/>
</dbReference>
<keyword evidence="4" id="KW-0472">Membrane</keyword>
<dbReference type="PANTHER" id="PTHR32089:SF112">
    <property type="entry name" value="LYSOZYME-LIKE PROTEIN-RELATED"/>
    <property type="match status" value="1"/>
</dbReference>
<dbReference type="GO" id="GO:0016020">
    <property type="term" value="C:membrane"/>
    <property type="evidence" value="ECO:0007669"/>
    <property type="project" value="InterPro"/>
</dbReference>
<evidence type="ECO:0000256" key="1">
    <source>
        <dbReference type="ARBA" id="ARBA00023224"/>
    </source>
</evidence>
<dbReference type="Pfam" id="PF00015">
    <property type="entry name" value="MCPsignal"/>
    <property type="match status" value="1"/>
</dbReference>
<feature type="transmembrane region" description="Helical" evidence="4">
    <location>
        <begin position="100"/>
        <end position="118"/>
    </location>
</feature>
<evidence type="ECO:0000313" key="6">
    <source>
        <dbReference type="EMBL" id="QJC51006.1"/>
    </source>
</evidence>
<dbReference type="SMART" id="SM00283">
    <property type="entry name" value="MA"/>
    <property type="match status" value="1"/>
</dbReference>
<protein>
    <recommendedName>
        <fullName evidence="5">Methyl-accepting transducer domain-containing protein</fullName>
    </recommendedName>
</protein>